<keyword evidence="1 4" id="KW-0378">Hydrolase</keyword>
<feature type="region of interest" description="Disordered" evidence="2">
    <location>
        <begin position="1"/>
        <end position="28"/>
    </location>
</feature>
<dbReference type="Pfam" id="PF00857">
    <property type="entry name" value="Isochorismatase"/>
    <property type="match status" value="1"/>
</dbReference>
<dbReference type="OrthoDB" id="9781985at2"/>
<dbReference type="PANTHER" id="PTHR43540:SF6">
    <property type="entry name" value="ISOCHORISMATASE-LIKE DOMAIN-CONTAINING PROTEIN"/>
    <property type="match status" value="1"/>
</dbReference>
<gene>
    <name evidence="4" type="ORF">EIP75_00155</name>
</gene>
<evidence type="ECO:0000313" key="5">
    <source>
        <dbReference type="Proteomes" id="UP000269265"/>
    </source>
</evidence>
<dbReference type="InterPro" id="IPR050272">
    <property type="entry name" value="Isochorismatase-like_hydrls"/>
</dbReference>
<dbReference type="PANTHER" id="PTHR43540">
    <property type="entry name" value="PEROXYUREIDOACRYLATE/UREIDOACRYLATE AMIDOHYDROLASE-RELATED"/>
    <property type="match status" value="1"/>
</dbReference>
<protein>
    <submittedName>
        <fullName evidence="4">Cysteine hydrolase</fullName>
    </submittedName>
</protein>
<accession>A0A3R8U759</accession>
<sequence>MNAAEKTRHLAAGETPPPNDASKSPLARQEAPAGTALLVVDMLGAWSFPEADSLLSRALAIAPATQALKRRCKANSVPVIYANDNHGHWRTDFRGLVEQGLRSGGARARLNELLFPDEEDYFVLKPKQSAFFATPLDMLLSHLKVRRLLVTGVATDQCVLATVLDARMRDYSVHCPSDCLATHDDRRQAQAVRHLADVLELDVTPSHALDVKTLGAIDQR</sequence>
<evidence type="ECO:0000256" key="2">
    <source>
        <dbReference type="SAM" id="MobiDB-lite"/>
    </source>
</evidence>
<comment type="caution">
    <text evidence="4">The sequence shown here is derived from an EMBL/GenBank/DDBJ whole genome shotgun (WGS) entry which is preliminary data.</text>
</comment>
<dbReference type="RefSeq" id="WP_125241202.1">
    <property type="nucleotide sequence ID" value="NZ_RSED01000001.1"/>
</dbReference>
<reference evidence="4 5" key="1">
    <citation type="submission" date="2018-12" db="EMBL/GenBank/DDBJ databases">
        <title>The whole draft genome of Aquabacterium sp. SJQ9.</title>
        <authorList>
            <person name="Sun L."/>
            <person name="Gao X."/>
            <person name="Chen W."/>
            <person name="Huang K."/>
        </authorList>
    </citation>
    <scope>NUCLEOTIDE SEQUENCE [LARGE SCALE GENOMIC DNA]</scope>
    <source>
        <strain evidence="4 5">SJQ9</strain>
    </source>
</reference>
<dbReference type="InterPro" id="IPR000868">
    <property type="entry name" value="Isochorismatase-like_dom"/>
</dbReference>
<dbReference type="SUPFAM" id="SSF52499">
    <property type="entry name" value="Isochorismatase-like hydrolases"/>
    <property type="match status" value="1"/>
</dbReference>
<name>A0A3R8U759_9BURK</name>
<evidence type="ECO:0000259" key="3">
    <source>
        <dbReference type="Pfam" id="PF00857"/>
    </source>
</evidence>
<proteinExistence type="predicted"/>
<evidence type="ECO:0000256" key="1">
    <source>
        <dbReference type="ARBA" id="ARBA00022801"/>
    </source>
</evidence>
<evidence type="ECO:0000313" key="4">
    <source>
        <dbReference type="EMBL" id="RRS06059.1"/>
    </source>
</evidence>
<dbReference type="EMBL" id="RSED01000001">
    <property type="protein sequence ID" value="RRS06059.1"/>
    <property type="molecule type" value="Genomic_DNA"/>
</dbReference>
<feature type="domain" description="Isochorismatase-like" evidence="3">
    <location>
        <begin position="35"/>
        <end position="197"/>
    </location>
</feature>
<dbReference type="GO" id="GO:0016787">
    <property type="term" value="F:hydrolase activity"/>
    <property type="evidence" value="ECO:0007669"/>
    <property type="project" value="UniProtKB-KW"/>
</dbReference>
<dbReference type="InterPro" id="IPR036380">
    <property type="entry name" value="Isochorismatase-like_sf"/>
</dbReference>
<dbReference type="Gene3D" id="3.40.50.850">
    <property type="entry name" value="Isochorismatase-like"/>
    <property type="match status" value="1"/>
</dbReference>
<dbReference type="CDD" id="cd00431">
    <property type="entry name" value="cysteine_hydrolases"/>
    <property type="match status" value="1"/>
</dbReference>
<dbReference type="Proteomes" id="UP000269265">
    <property type="component" value="Unassembled WGS sequence"/>
</dbReference>
<organism evidence="4 5">
    <name type="scientific">Aquabacterium soli</name>
    <dbReference type="NCBI Taxonomy" id="2493092"/>
    <lineage>
        <taxon>Bacteria</taxon>
        <taxon>Pseudomonadati</taxon>
        <taxon>Pseudomonadota</taxon>
        <taxon>Betaproteobacteria</taxon>
        <taxon>Burkholderiales</taxon>
        <taxon>Aquabacterium</taxon>
    </lineage>
</organism>
<keyword evidence="5" id="KW-1185">Reference proteome</keyword>
<dbReference type="AlphaFoldDB" id="A0A3R8U759"/>